<sequence length="221" mass="23213">MRGVTEDVLIDQMDTDYEDLQKVTRSVAAIQTAANSARITSKLGTDLTVDLTGRNGFPIDDGFDEGLVVLPAGKSAITPVEGSAKGTVVVDYSIDSIGRLTDPVKLTIADGQVKTISGGAQAEKLRELIVHNGECARNIAEAPSIGTNPDVSLTGNQSTDKKKMGTMHIAIGDNVTLGGSVACDIHLDMTLLNATVTFDDVTVLDTGGFQRQTVMDYAGTL</sequence>
<dbReference type="PANTHER" id="PTHR34448">
    <property type="entry name" value="AMINOPEPTIDASE"/>
    <property type="match status" value="1"/>
</dbReference>
<name>A0A151A9W0_9EURY</name>
<keyword evidence="2" id="KW-0482">Metalloprotease</keyword>
<dbReference type="GO" id="GO:0046872">
    <property type="term" value="F:metal ion binding"/>
    <property type="evidence" value="ECO:0007669"/>
    <property type="project" value="UniProtKB-KW"/>
</dbReference>
<protein>
    <submittedName>
        <fullName evidence="2">Thermophilic metalloprotease (M29)</fullName>
    </submittedName>
</protein>
<dbReference type="SUPFAM" id="SSF144052">
    <property type="entry name" value="Thermophilic metalloprotease-like"/>
    <property type="match status" value="1"/>
</dbReference>
<evidence type="ECO:0000313" key="2">
    <source>
        <dbReference type="EMBL" id="KYH24282.1"/>
    </source>
</evidence>
<dbReference type="GO" id="GO:0004177">
    <property type="term" value="F:aminopeptidase activity"/>
    <property type="evidence" value="ECO:0007669"/>
    <property type="project" value="InterPro"/>
</dbReference>
<dbReference type="InterPro" id="IPR058739">
    <property type="entry name" value="NicX"/>
</dbReference>
<dbReference type="GO" id="GO:0006508">
    <property type="term" value="P:proteolysis"/>
    <property type="evidence" value="ECO:0007669"/>
    <property type="project" value="UniProtKB-KW"/>
</dbReference>
<evidence type="ECO:0000313" key="3">
    <source>
        <dbReference type="Proteomes" id="UP000075321"/>
    </source>
</evidence>
<proteinExistence type="predicted"/>
<reference evidence="2 3" key="1">
    <citation type="submission" date="2016-02" db="EMBL/GenBank/DDBJ databases">
        <title>Genome sequence of Halalkalicoccus paucihalophilus DSM 24557.</title>
        <authorList>
            <person name="Poehlein A."/>
            <person name="Daniel R."/>
        </authorList>
    </citation>
    <scope>NUCLEOTIDE SEQUENCE [LARGE SCALE GENOMIC DNA]</scope>
    <source>
        <strain evidence="2 3">DSM 24557</strain>
    </source>
</reference>
<dbReference type="AlphaFoldDB" id="A0A151A9W0"/>
<accession>A0A151A9W0</accession>
<evidence type="ECO:0000256" key="1">
    <source>
        <dbReference type="ARBA" id="ARBA00022723"/>
    </source>
</evidence>
<dbReference type="Proteomes" id="UP000075321">
    <property type="component" value="Unassembled WGS sequence"/>
</dbReference>
<organism evidence="2 3">
    <name type="scientific">Halalkalicoccus paucihalophilus</name>
    <dbReference type="NCBI Taxonomy" id="1008153"/>
    <lineage>
        <taxon>Archaea</taxon>
        <taxon>Methanobacteriati</taxon>
        <taxon>Methanobacteriota</taxon>
        <taxon>Stenosarchaea group</taxon>
        <taxon>Halobacteria</taxon>
        <taxon>Halobacteriales</taxon>
        <taxon>Halococcaceae</taxon>
        <taxon>Halalkalicoccus</taxon>
    </lineage>
</organism>
<dbReference type="InterPro" id="IPR052170">
    <property type="entry name" value="M29_Exopeptidase"/>
</dbReference>
<keyword evidence="2" id="KW-0378">Hydrolase</keyword>
<keyword evidence="3" id="KW-1185">Reference proteome</keyword>
<keyword evidence="1" id="KW-0479">Metal-binding</keyword>
<comment type="caution">
    <text evidence="2">The sequence shown here is derived from an EMBL/GenBank/DDBJ whole genome shotgun (WGS) entry which is preliminary data.</text>
</comment>
<gene>
    <name evidence="2" type="ORF">HAPAU_32650</name>
</gene>
<dbReference type="Pfam" id="PF26233">
    <property type="entry name" value="NicX"/>
    <property type="match status" value="1"/>
</dbReference>
<dbReference type="PANTHER" id="PTHR34448:SF1">
    <property type="entry name" value="BLL6088 PROTEIN"/>
    <property type="match status" value="1"/>
</dbReference>
<keyword evidence="2" id="KW-0645">Protease</keyword>
<dbReference type="EMBL" id="LTAZ01000013">
    <property type="protein sequence ID" value="KYH24282.1"/>
    <property type="molecule type" value="Genomic_DNA"/>
</dbReference>
<dbReference type="GO" id="GO:0008237">
    <property type="term" value="F:metallopeptidase activity"/>
    <property type="evidence" value="ECO:0007669"/>
    <property type="project" value="UniProtKB-KW"/>
</dbReference>
<dbReference type="PATRIC" id="fig|1008153.3.peg.3426"/>